<dbReference type="PROSITE" id="PS50090">
    <property type="entry name" value="MYB_LIKE"/>
    <property type="match status" value="4"/>
</dbReference>
<feature type="domain" description="Myb-like" evidence="6">
    <location>
        <begin position="214"/>
        <end position="265"/>
    </location>
</feature>
<dbReference type="PROSITE" id="PS51294">
    <property type="entry name" value="HTH_MYB"/>
    <property type="match status" value="3"/>
</dbReference>
<dbReference type="OrthoDB" id="2143914at2759"/>
<evidence type="ECO:0000256" key="2">
    <source>
        <dbReference type="ARBA" id="ARBA00023015"/>
    </source>
</evidence>
<feature type="domain" description="SANT" evidence="7">
    <location>
        <begin position="222"/>
        <end position="270"/>
    </location>
</feature>
<dbReference type="AlphaFoldDB" id="A0A077ZEZ0"/>
<dbReference type="InterPro" id="IPR051575">
    <property type="entry name" value="Myb-like_DNA-bd"/>
</dbReference>
<proteinExistence type="predicted"/>
<dbReference type="SMART" id="SM00717">
    <property type="entry name" value="SANT"/>
    <property type="match status" value="4"/>
</dbReference>
<feature type="domain" description="Myb-like" evidence="6">
    <location>
        <begin position="108"/>
        <end position="160"/>
    </location>
</feature>
<gene>
    <name evidence="9" type="ORF">TTRE_0000546501</name>
</gene>
<dbReference type="PANTHER" id="PTHR46621:SF1">
    <property type="entry name" value="SNRNA-ACTIVATING PROTEIN COMPLEX SUBUNIT 4"/>
    <property type="match status" value="1"/>
</dbReference>
<dbReference type="GO" id="GO:0005634">
    <property type="term" value="C:nucleus"/>
    <property type="evidence" value="ECO:0007669"/>
    <property type="project" value="UniProtKB-SubCell"/>
</dbReference>
<dbReference type="STRING" id="36087.A0A077ZEZ0"/>
<dbReference type="Gene3D" id="1.10.10.60">
    <property type="entry name" value="Homeodomain-like"/>
    <property type="match status" value="4"/>
</dbReference>
<dbReference type="GO" id="GO:0042795">
    <property type="term" value="P:snRNA transcription by RNA polymerase II"/>
    <property type="evidence" value="ECO:0007669"/>
    <property type="project" value="TreeGrafter"/>
</dbReference>
<feature type="domain" description="Myb-like" evidence="6">
    <location>
        <begin position="162"/>
        <end position="213"/>
    </location>
</feature>
<keyword evidence="4" id="KW-0804">Transcription</keyword>
<feature type="domain" description="HTH myb-type" evidence="8">
    <location>
        <begin position="273"/>
        <end position="322"/>
    </location>
</feature>
<dbReference type="Pfam" id="PF00249">
    <property type="entry name" value="Myb_DNA-binding"/>
    <property type="match status" value="4"/>
</dbReference>
<feature type="domain" description="HTH myb-type" evidence="8">
    <location>
        <begin position="217"/>
        <end position="269"/>
    </location>
</feature>
<sequence length="474" mass="55132">MSLAKALKVLIDTMMTHLRSELNCLDERINVKSNLFTKRQGECSKEKFLHKLYVNPYFRDEQYNNMLADLQFRKQLEDPEWQEKVIEETFNDAASEAECRSAWLYAYAPWIKRGDWSEKEVADLLSIAEEHKFRNWIAIAEKLGTGRTAFACVQKYVQELDDKNGKGGCWTPEEDKKLLELVSFFSKGDHVLWRPVAFNLENRDATQCRQRYEALHVRRGHWTEEEDRLLLQAVKRHGKKSWAAVAAQVPDRSAVQCRARYKDVLDKGVKLSSWTKLEDEILMLGFKTFGRCWTKISNLIVGRTGNQVKMRFRALEKIKKKLCSDSYQLQLLAKDRAGKLKRERRAAIHCLESANIFYDYPIIILKVRWKILNALAAVSVHQYSLDAISPGKRFQKPEAATPSITFPPFLCLKWHFIFCYVRAYLLHVFACIHSYCNAQCVLLAFAEYTAVATRVRSTLRGWNKAWNSTKTIYS</sequence>
<dbReference type="InterPro" id="IPR017930">
    <property type="entry name" value="Myb_dom"/>
</dbReference>
<accession>A0A077ZEZ0</accession>
<dbReference type="GO" id="GO:0019185">
    <property type="term" value="C:snRNA-activating protein complex"/>
    <property type="evidence" value="ECO:0007669"/>
    <property type="project" value="TreeGrafter"/>
</dbReference>
<evidence type="ECO:0000259" key="8">
    <source>
        <dbReference type="PROSITE" id="PS51294"/>
    </source>
</evidence>
<evidence type="ECO:0000256" key="5">
    <source>
        <dbReference type="ARBA" id="ARBA00023242"/>
    </source>
</evidence>
<dbReference type="GO" id="GO:0001006">
    <property type="term" value="F:RNA polymerase III type 3 promoter sequence-specific DNA binding"/>
    <property type="evidence" value="ECO:0007669"/>
    <property type="project" value="TreeGrafter"/>
</dbReference>
<comment type="subcellular location">
    <subcellularLocation>
        <location evidence="1">Nucleus</location>
    </subcellularLocation>
</comment>
<dbReference type="GO" id="GO:0000978">
    <property type="term" value="F:RNA polymerase II cis-regulatory region sequence-specific DNA binding"/>
    <property type="evidence" value="ECO:0007669"/>
    <property type="project" value="TreeGrafter"/>
</dbReference>
<evidence type="ECO:0000256" key="3">
    <source>
        <dbReference type="ARBA" id="ARBA00023125"/>
    </source>
</evidence>
<keyword evidence="10" id="KW-1185">Reference proteome</keyword>
<feature type="domain" description="Myb-like" evidence="6">
    <location>
        <begin position="266"/>
        <end position="316"/>
    </location>
</feature>
<dbReference type="PANTHER" id="PTHR46621">
    <property type="entry name" value="SNRNA-ACTIVATING PROTEIN COMPLEX SUBUNIT 4"/>
    <property type="match status" value="1"/>
</dbReference>
<keyword evidence="5" id="KW-0539">Nucleus</keyword>
<dbReference type="Proteomes" id="UP000030665">
    <property type="component" value="Unassembled WGS sequence"/>
</dbReference>
<dbReference type="InterPro" id="IPR017884">
    <property type="entry name" value="SANT_dom"/>
</dbReference>
<keyword evidence="3 9" id="KW-0238">DNA-binding</keyword>
<dbReference type="EMBL" id="HG806131">
    <property type="protein sequence ID" value="CDW57175.1"/>
    <property type="molecule type" value="Genomic_DNA"/>
</dbReference>
<dbReference type="InterPro" id="IPR009057">
    <property type="entry name" value="Homeodomain-like_sf"/>
</dbReference>
<dbReference type="InterPro" id="IPR001005">
    <property type="entry name" value="SANT/Myb"/>
</dbReference>
<dbReference type="GO" id="GO:0042796">
    <property type="term" value="P:snRNA transcription by RNA polymerase III"/>
    <property type="evidence" value="ECO:0007669"/>
    <property type="project" value="TreeGrafter"/>
</dbReference>
<evidence type="ECO:0000256" key="4">
    <source>
        <dbReference type="ARBA" id="ARBA00023163"/>
    </source>
</evidence>
<reference evidence="9" key="2">
    <citation type="submission" date="2014-03" db="EMBL/GenBank/DDBJ databases">
        <title>The whipworm genome and dual-species transcriptomics of an intimate host-pathogen interaction.</title>
        <authorList>
            <person name="Foth B.J."/>
            <person name="Tsai I.J."/>
            <person name="Reid A.J."/>
            <person name="Bancroft A.J."/>
            <person name="Nichol S."/>
            <person name="Tracey A."/>
            <person name="Holroyd N."/>
            <person name="Cotton J.A."/>
            <person name="Stanley E.J."/>
            <person name="Zarowiecki M."/>
            <person name="Liu J.Z."/>
            <person name="Huckvale T."/>
            <person name="Cooper P.J."/>
            <person name="Grencis R.K."/>
            <person name="Berriman M."/>
        </authorList>
    </citation>
    <scope>NUCLEOTIDE SEQUENCE [LARGE SCALE GENOMIC DNA]</scope>
</reference>
<feature type="domain" description="HTH myb-type" evidence="8">
    <location>
        <begin position="162"/>
        <end position="211"/>
    </location>
</feature>
<dbReference type="CDD" id="cd00167">
    <property type="entry name" value="SANT"/>
    <property type="match status" value="3"/>
</dbReference>
<evidence type="ECO:0000313" key="10">
    <source>
        <dbReference type="Proteomes" id="UP000030665"/>
    </source>
</evidence>
<dbReference type="SUPFAM" id="SSF46689">
    <property type="entry name" value="Homeodomain-like"/>
    <property type="match status" value="3"/>
</dbReference>
<organism evidence="9 10">
    <name type="scientific">Trichuris trichiura</name>
    <name type="common">Whipworm</name>
    <name type="synonym">Trichocephalus trichiurus</name>
    <dbReference type="NCBI Taxonomy" id="36087"/>
    <lineage>
        <taxon>Eukaryota</taxon>
        <taxon>Metazoa</taxon>
        <taxon>Ecdysozoa</taxon>
        <taxon>Nematoda</taxon>
        <taxon>Enoplea</taxon>
        <taxon>Dorylaimia</taxon>
        <taxon>Trichinellida</taxon>
        <taxon>Trichuridae</taxon>
        <taxon>Trichuris</taxon>
    </lineage>
</organism>
<evidence type="ECO:0000256" key="1">
    <source>
        <dbReference type="ARBA" id="ARBA00004123"/>
    </source>
</evidence>
<evidence type="ECO:0000259" key="7">
    <source>
        <dbReference type="PROSITE" id="PS51293"/>
    </source>
</evidence>
<name>A0A077ZEZ0_TRITR</name>
<protein>
    <submittedName>
        <fullName evidence="9">Myb DNA-bind 6 and Myb DNA-binding domain contain ing protein</fullName>
    </submittedName>
</protein>
<dbReference type="PROSITE" id="PS51293">
    <property type="entry name" value="SANT"/>
    <property type="match status" value="1"/>
</dbReference>
<evidence type="ECO:0000259" key="6">
    <source>
        <dbReference type="PROSITE" id="PS50090"/>
    </source>
</evidence>
<evidence type="ECO:0000313" key="9">
    <source>
        <dbReference type="EMBL" id="CDW57175.1"/>
    </source>
</evidence>
<keyword evidence="2" id="KW-0805">Transcription regulation</keyword>
<reference evidence="9" key="1">
    <citation type="submission" date="2014-01" db="EMBL/GenBank/DDBJ databases">
        <authorList>
            <person name="Aslett M."/>
        </authorList>
    </citation>
    <scope>NUCLEOTIDE SEQUENCE</scope>
</reference>